<organism evidence="11 12">
    <name type="scientific">Candidatus Brennerbacteria bacterium CG11_big_fil_rev_8_21_14_0_20_43_10</name>
    <dbReference type="NCBI Taxonomy" id="1974523"/>
    <lineage>
        <taxon>Bacteria</taxon>
        <taxon>Candidatus Brenneribacteriota</taxon>
    </lineage>
</organism>
<protein>
    <recommendedName>
        <fullName evidence="6 7">Small ribosomal subunit protein uS4</fullName>
    </recommendedName>
</protein>
<evidence type="ECO:0000259" key="10">
    <source>
        <dbReference type="SMART" id="SM01390"/>
    </source>
</evidence>
<dbReference type="PANTHER" id="PTHR11831">
    <property type="entry name" value="30S 40S RIBOSOMAL PROTEIN"/>
    <property type="match status" value="1"/>
</dbReference>
<dbReference type="PROSITE" id="PS50889">
    <property type="entry name" value="S4"/>
    <property type="match status" value="1"/>
</dbReference>
<evidence type="ECO:0000256" key="3">
    <source>
        <dbReference type="ARBA" id="ARBA00022884"/>
    </source>
</evidence>
<keyword evidence="2 7" id="KW-0699">rRNA-binding</keyword>
<dbReference type="SMART" id="SM00363">
    <property type="entry name" value="S4"/>
    <property type="match status" value="1"/>
</dbReference>
<comment type="function">
    <text evidence="7">With S5 and S12 plays an important role in translational accuracy.</text>
</comment>
<reference evidence="11 12" key="1">
    <citation type="submission" date="2017-09" db="EMBL/GenBank/DDBJ databases">
        <title>Depth-based differentiation of microbial function through sediment-hosted aquifers and enrichment of novel symbionts in the deep terrestrial subsurface.</title>
        <authorList>
            <person name="Probst A.J."/>
            <person name="Ladd B."/>
            <person name="Jarett J.K."/>
            <person name="Geller-Mcgrath D.E."/>
            <person name="Sieber C.M."/>
            <person name="Emerson J.B."/>
            <person name="Anantharaman K."/>
            <person name="Thomas B.C."/>
            <person name="Malmstrom R."/>
            <person name="Stieglmeier M."/>
            <person name="Klingl A."/>
            <person name="Woyke T."/>
            <person name="Ryan C.M."/>
            <person name="Banfield J.F."/>
        </authorList>
    </citation>
    <scope>NUCLEOTIDE SEQUENCE [LARGE SCALE GENOMIC DNA]</scope>
    <source>
        <strain evidence="11">CG11_big_fil_rev_8_21_14_0_20_43_10</strain>
    </source>
</reference>
<proteinExistence type="inferred from homology"/>
<dbReference type="InterPro" id="IPR022801">
    <property type="entry name" value="Ribosomal_uS4"/>
</dbReference>
<evidence type="ECO:0000256" key="5">
    <source>
        <dbReference type="ARBA" id="ARBA00023274"/>
    </source>
</evidence>
<dbReference type="Gene3D" id="3.10.290.10">
    <property type="entry name" value="RNA-binding S4 domain"/>
    <property type="match status" value="1"/>
</dbReference>
<dbReference type="Pfam" id="PF00163">
    <property type="entry name" value="Ribosomal_S4"/>
    <property type="match status" value="1"/>
</dbReference>
<keyword evidence="4 7" id="KW-0689">Ribosomal protein</keyword>
<dbReference type="Proteomes" id="UP000236846">
    <property type="component" value="Unassembled WGS sequence"/>
</dbReference>
<dbReference type="NCBIfam" id="NF003717">
    <property type="entry name" value="PRK05327.1"/>
    <property type="match status" value="1"/>
</dbReference>
<evidence type="ECO:0000256" key="2">
    <source>
        <dbReference type="ARBA" id="ARBA00022730"/>
    </source>
</evidence>
<dbReference type="InterPro" id="IPR002942">
    <property type="entry name" value="S4_RNA-bd"/>
</dbReference>
<dbReference type="InterPro" id="IPR001912">
    <property type="entry name" value="Ribosomal_uS4_N"/>
</dbReference>
<dbReference type="GO" id="GO:0015935">
    <property type="term" value="C:small ribosomal subunit"/>
    <property type="evidence" value="ECO:0007669"/>
    <property type="project" value="InterPro"/>
</dbReference>
<dbReference type="InterPro" id="IPR005709">
    <property type="entry name" value="Ribosomal_uS4_bac-type"/>
</dbReference>
<dbReference type="PROSITE" id="PS00632">
    <property type="entry name" value="RIBOSOMAL_S4"/>
    <property type="match status" value="1"/>
</dbReference>
<dbReference type="SMART" id="SM01390">
    <property type="entry name" value="Ribosomal_S4"/>
    <property type="match status" value="1"/>
</dbReference>
<keyword evidence="3 7" id="KW-0694">RNA-binding</keyword>
<dbReference type="Pfam" id="PF01479">
    <property type="entry name" value="S4"/>
    <property type="match status" value="1"/>
</dbReference>
<dbReference type="GO" id="GO:0019843">
    <property type="term" value="F:rRNA binding"/>
    <property type="evidence" value="ECO:0007669"/>
    <property type="project" value="UniProtKB-UniRule"/>
</dbReference>
<dbReference type="NCBIfam" id="TIGR01017">
    <property type="entry name" value="rpsD_bact"/>
    <property type="match status" value="1"/>
</dbReference>
<dbReference type="EMBL" id="PCXE01000017">
    <property type="protein sequence ID" value="PIR26596.1"/>
    <property type="molecule type" value="Genomic_DNA"/>
</dbReference>
<evidence type="ECO:0000259" key="9">
    <source>
        <dbReference type="SMART" id="SM00363"/>
    </source>
</evidence>
<name>A0A2H0PYH3_9BACT</name>
<dbReference type="CDD" id="cd00165">
    <property type="entry name" value="S4"/>
    <property type="match status" value="1"/>
</dbReference>
<evidence type="ECO:0000256" key="1">
    <source>
        <dbReference type="ARBA" id="ARBA00007465"/>
    </source>
</evidence>
<comment type="subunit">
    <text evidence="7">Part of the 30S ribosomal subunit. Contacts protein S5. The interaction surface between S4 and S5 is involved in control of translational fidelity.</text>
</comment>
<dbReference type="Gene3D" id="1.10.1050.10">
    <property type="entry name" value="Ribosomal Protein S4 Delta 41, Chain A, domain 1"/>
    <property type="match status" value="1"/>
</dbReference>
<evidence type="ECO:0000256" key="6">
    <source>
        <dbReference type="ARBA" id="ARBA00035254"/>
    </source>
</evidence>
<dbReference type="InterPro" id="IPR018079">
    <property type="entry name" value="Ribosomal_uS4_CS"/>
</dbReference>
<evidence type="ECO:0000256" key="8">
    <source>
        <dbReference type="RuleBase" id="RU003699"/>
    </source>
</evidence>
<gene>
    <name evidence="7" type="primary">rpsD</name>
    <name evidence="11" type="ORF">COV41_01030</name>
</gene>
<evidence type="ECO:0000313" key="11">
    <source>
        <dbReference type="EMBL" id="PIR26596.1"/>
    </source>
</evidence>
<dbReference type="GO" id="GO:0003735">
    <property type="term" value="F:structural constituent of ribosome"/>
    <property type="evidence" value="ECO:0007669"/>
    <property type="project" value="InterPro"/>
</dbReference>
<evidence type="ECO:0000256" key="4">
    <source>
        <dbReference type="ARBA" id="ARBA00022980"/>
    </source>
</evidence>
<feature type="domain" description="RNA-binding S4" evidence="9">
    <location>
        <begin position="99"/>
        <end position="170"/>
    </location>
</feature>
<dbReference type="FunFam" id="3.10.290.10:FF:000001">
    <property type="entry name" value="30S ribosomal protein S4"/>
    <property type="match status" value="1"/>
</dbReference>
<feature type="domain" description="Small ribosomal subunit protein uS4 N-terminal" evidence="10">
    <location>
        <begin position="3"/>
        <end position="98"/>
    </location>
</feature>
<comment type="similarity">
    <text evidence="1 7 8">Belongs to the universal ribosomal protein uS4 family.</text>
</comment>
<dbReference type="GO" id="GO:0006412">
    <property type="term" value="P:translation"/>
    <property type="evidence" value="ECO:0007669"/>
    <property type="project" value="UniProtKB-UniRule"/>
</dbReference>
<comment type="function">
    <text evidence="7">One of the primary rRNA binding proteins, it binds directly to 16S rRNA where it nucleates assembly of the body of the 30S subunit.</text>
</comment>
<dbReference type="GO" id="GO:0042274">
    <property type="term" value="P:ribosomal small subunit biogenesis"/>
    <property type="evidence" value="ECO:0007669"/>
    <property type="project" value="TreeGrafter"/>
</dbReference>
<dbReference type="PANTHER" id="PTHR11831:SF4">
    <property type="entry name" value="SMALL RIBOSOMAL SUBUNIT PROTEIN US4M"/>
    <property type="match status" value="1"/>
</dbReference>
<evidence type="ECO:0000313" key="12">
    <source>
        <dbReference type="Proteomes" id="UP000236846"/>
    </source>
</evidence>
<dbReference type="SUPFAM" id="SSF55174">
    <property type="entry name" value="Alpha-L RNA-binding motif"/>
    <property type="match status" value="1"/>
</dbReference>
<evidence type="ECO:0000256" key="7">
    <source>
        <dbReference type="HAMAP-Rule" id="MF_01306"/>
    </source>
</evidence>
<accession>A0A2H0PYH3</accession>
<keyword evidence="5 7" id="KW-0687">Ribonucleoprotein</keyword>
<sequence>MAFILGPKEKKNRAVGEYLQLKAERSLSQKSAMIRKPYRPGMHGKRRRMMSEYALQLAEKQKIRLTYGLSERRMKRYASDATRNKIISKTDCLVRGLESRLDNTVFRAGFAPSRSIARQLVSHGHILVNNKRVTISSYAMRRGDIITVSGQARKTKAFSESLETIKKHIPPAWIKTDPDALRAEVVGVPTLEQSGINFNIPLILEFYSR</sequence>
<dbReference type="HAMAP" id="MF_01306_B">
    <property type="entry name" value="Ribosomal_uS4_B"/>
    <property type="match status" value="1"/>
</dbReference>
<comment type="caution">
    <text evidence="11">The sequence shown here is derived from an EMBL/GenBank/DDBJ whole genome shotgun (WGS) entry which is preliminary data.</text>
</comment>
<dbReference type="AlphaFoldDB" id="A0A2H0PYH3"/>
<dbReference type="InterPro" id="IPR036986">
    <property type="entry name" value="S4_RNA-bd_sf"/>
</dbReference>